<sequence length="251" mass="26144">MSKVALDNDAGRWTLTLTDPERRNCLDEQMCRELGEAISTVADDADARTLVVTGEGKSFCAGADLPALFGEAAGRSVADLRTHLHRVYDSFLRLRGLSIPTVAAVQGAAVGAGLNLAMACDVRIAGPRASFAATFSKIGLHPGGGCTWFLVDALGPQQALALLLDGGALDGEQAVRQGLALQMADDPLATAHETAARWAGLDPALVRDIKAAVGVARTGGFDASLEFESWAQASSATGPAIQEVVARFRKS</sequence>
<reference evidence="2" key="1">
    <citation type="submission" date="2020-12" db="EMBL/GenBank/DDBJ databases">
        <title>Prauserella sp. ASG 168, a novel actinomycete isolated from cave rock.</title>
        <authorList>
            <person name="Suriyachadkun C."/>
        </authorList>
    </citation>
    <scope>NUCLEOTIDE SEQUENCE</scope>
    <source>
        <strain evidence="2">ASG 168</strain>
    </source>
</reference>
<comment type="caution">
    <text evidence="2">The sequence shown here is derived from an EMBL/GenBank/DDBJ whole genome shotgun (WGS) entry which is preliminary data.</text>
</comment>
<protein>
    <submittedName>
        <fullName evidence="2">Enoyl-CoA hydratase</fullName>
        <ecNumber evidence="2">4.2.1.17</ecNumber>
    </submittedName>
</protein>
<name>A0A934QMI3_9PSEU</name>
<dbReference type="GO" id="GO:0004300">
    <property type="term" value="F:enoyl-CoA hydratase activity"/>
    <property type="evidence" value="ECO:0007669"/>
    <property type="project" value="UniProtKB-EC"/>
</dbReference>
<dbReference type="InterPro" id="IPR018376">
    <property type="entry name" value="Enoyl-CoA_hyd/isom_CS"/>
</dbReference>
<dbReference type="InterPro" id="IPR029045">
    <property type="entry name" value="ClpP/crotonase-like_dom_sf"/>
</dbReference>
<dbReference type="NCBIfam" id="NF004525">
    <property type="entry name" value="PRK05870.1"/>
    <property type="match status" value="1"/>
</dbReference>
<dbReference type="PANTHER" id="PTHR43459:SF1">
    <property type="entry name" value="EG:BACN32G11.4 PROTEIN"/>
    <property type="match status" value="1"/>
</dbReference>
<dbReference type="EMBL" id="JAENJH010000001">
    <property type="protein sequence ID" value="MBK1783035.1"/>
    <property type="molecule type" value="Genomic_DNA"/>
</dbReference>
<dbReference type="PROSITE" id="PS00166">
    <property type="entry name" value="ENOYL_COA_HYDRATASE"/>
    <property type="match status" value="1"/>
</dbReference>
<dbReference type="Pfam" id="PF00378">
    <property type="entry name" value="ECH_1"/>
    <property type="match status" value="1"/>
</dbReference>
<dbReference type="Gene3D" id="3.90.226.10">
    <property type="entry name" value="2-enoyl-CoA Hydratase, Chain A, domain 1"/>
    <property type="match status" value="1"/>
</dbReference>
<dbReference type="EC" id="4.2.1.17" evidence="2"/>
<evidence type="ECO:0000313" key="3">
    <source>
        <dbReference type="Proteomes" id="UP000635245"/>
    </source>
</evidence>
<evidence type="ECO:0000313" key="2">
    <source>
        <dbReference type="EMBL" id="MBK1783035.1"/>
    </source>
</evidence>
<organism evidence="2 3">
    <name type="scientific">Prauserella cavernicola</name>
    <dbReference type="NCBI Taxonomy" id="2800127"/>
    <lineage>
        <taxon>Bacteria</taxon>
        <taxon>Bacillati</taxon>
        <taxon>Actinomycetota</taxon>
        <taxon>Actinomycetes</taxon>
        <taxon>Pseudonocardiales</taxon>
        <taxon>Pseudonocardiaceae</taxon>
        <taxon>Prauserella</taxon>
    </lineage>
</organism>
<dbReference type="SUPFAM" id="SSF52096">
    <property type="entry name" value="ClpP/crotonase"/>
    <property type="match status" value="1"/>
</dbReference>
<dbReference type="InterPro" id="IPR001753">
    <property type="entry name" value="Enoyl-CoA_hydra/iso"/>
</dbReference>
<evidence type="ECO:0000256" key="1">
    <source>
        <dbReference type="RuleBase" id="RU003707"/>
    </source>
</evidence>
<keyword evidence="3" id="KW-1185">Reference proteome</keyword>
<proteinExistence type="inferred from homology"/>
<dbReference type="Proteomes" id="UP000635245">
    <property type="component" value="Unassembled WGS sequence"/>
</dbReference>
<dbReference type="CDD" id="cd06558">
    <property type="entry name" value="crotonase-like"/>
    <property type="match status" value="1"/>
</dbReference>
<gene>
    <name evidence="2" type="ORF">JHE00_01770</name>
</gene>
<accession>A0A934QMI3</accession>
<dbReference type="AlphaFoldDB" id="A0A934QMI3"/>
<comment type="similarity">
    <text evidence="1">Belongs to the enoyl-CoA hydratase/isomerase family.</text>
</comment>
<dbReference type="PANTHER" id="PTHR43459">
    <property type="entry name" value="ENOYL-COA HYDRATASE"/>
    <property type="match status" value="1"/>
</dbReference>
<keyword evidence="2" id="KW-0456">Lyase</keyword>